<dbReference type="NCBIfam" id="TIGR03573">
    <property type="entry name" value="WbuX"/>
    <property type="match status" value="1"/>
</dbReference>
<reference evidence="1 2" key="1">
    <citation type="submission" date="2021-04" db="EMBL/GenBank/DDBJ databases">
        <authorList>
            <person name="Ivanova A."/>
        </authorList>
    </citation>
    <scope>NUCLEOTIDE SEQUENCE [LARGE SCALE GENOMIC DNA]</scope>
    <source>
        <strain evidence="1 2">G18</strain>
    </source>
</reference>
<sequence length="412" mass="47393">MPPENLEAYYGLPEQVRFCARCTMSNQRPASTPEFRHTPASKKVTLHLDAEGVCDACRHAEHKFRIDWGAREAELLQLLDAHRSADGSYDCLVPGSGGKDSAYQAHVLKYKYGMHPLTCTWPPILYTDIGWKNFRNWCEVGGFDNVTFKPNGRVMRLLTKLAIENLLHPFQTFILGQKNLAPKVALQHDIKLIFYGENEAEYGNPLADNSTSLRDRSYFTAQNVDDMSLAGLPVSELIGRYGLKRADLRPFLPADHNELERSNIEVRYLGYYLKWTPQECYYYAAEHCGFEANAFRTEGTYSKYNSLDDKIDGFHYYTTFIKFGLGRATYDSSQEIRNRHLTREDGVALVRKFDGEFPKKYFQEIMDALEMEPDHFLGLCDRFRSPHLWKKDGGEWKLRHAIGAVDEEHRAA</sequence>
<dbReference type="SUPFAM" id="SSF52402">
    <property type="entry name" value="Adenine nucleotide alpha hydrolases-like"/>
    <property type="match status" value="1"/>
</dbReference>
<proteinExistence type="predicted"/>
<name>A0ABS5BML6_9BACT</name>
<dbReference type="Proteomes" id="UP000676565">
    <property type="component" value="Unassembled WGS sequence"/>
</dbReference>
<evidence type="ECO:0000313" key="2">
    <source>
        <dbReference type="Proteomes" id="UP000676565"/>
    </source>
</evidence>
<dbReference type="InterPro" id="IPR020022">
    <property type="entry name" value="N-acetyl_sugar_amidoTrfase"/>
</dbReference>
<accession>A0ABS5BML6</accession>
<protein>
    <submittedName>
        <fullName evidence="1">N-acetyl sugar amidotransferase</fullName>
    </submittedName>
</protein>
<comment type="caution">
    <text evidence="1">The sequence shown here is derived from an EMBL/GenBank/DDBJ whole genome shotgun (WGS) entry which is preliminary data.</text>
</comment>
<dbReference type="EMBL" id="JAGKQQ010000001">
    <property type="protein sequence ID" value="MBP3954530.1"/>
    <property type="molecule type" value="Genomic_DNA"/>
</dbReference>
<keyword evidence="2" id="KW-1185">Reference proteome</keyword>
<gene>
    <name evidence="1" type="ORF">J8F10_04440</name>
</gene>
<organism evidence="1 2">
    <name type="scientific">Gemmata palustris</name>
    <dbReference type="NCBI Taxonomy" id="2822762"/>
    <lineage>
        <taxon>Bacteria</taxon>
        <taxon>Pseudomonadati</taxon>
        <taxon>Planctomycetota</taxon>
        <taxon>Planctomycetia</taxon>
        <taxon>Gemmatales</taxon>
        <taxon>Gemmataceae</taxon>
        <taxon>Gemmata</taxon>
    </lineage>
</organism>
<evidence type="ECO:0000313" key="1">
    <source>
        <dbReference type="EMBL" id="MBP3954530.1"/>
    </source>
</evidence>